<dbReference type="STRING" id="236814.IX39_05730"/>
<dbReference type="RefSeq" id="WP_034674167.1">
    <property type="nucleotide sequence ID" value="NZ_FPAP01000002.1"/>
</dbReference>
<keyword evidence="3" id="KW-1185">Reference proteome</keyword>
<dbReference type="Proteomes" id="UP000028713">
    <property type="component" value="Unassembled WGS sequence"/>
</dbReference>
<name>A0A085Z6U5_9FLAO</name>
<dbReference type="SUPFAM" id="SSF51126">
    <property type="entry name" value="Pectin lyase-like"/>
    <property type="match status" value="1"/>
</dbReference>
<proteinExistence type="predicted"/>
<comment type="caution">
    <text evidence="2">The sequence shown here is derived from an EMBL/GenBank/DDBJ whole genome shotgun (WGS) entry which is preliminary data.</text>
</comment>
<evidence type="ECO:0008006" key="4">
    <source>
        <dbReference type="Google" id="ProtNLM"/>
    </source>
</evidence>
<feature type="chain" id="PRO_5001800674" description="Multidrug transporter" evidence="1">
    <location>
        <begin position="24"/>
        <end position="393"/>
    </location>
</feature>
<feature type="signal peptide" evidence="1">
    <location>
        <begin position="1"/>
        <end position="23"/>
    </location>
</feature>
<reference evidence="2 3" key="1">
    <citation type="submission" date="2014-07" db="EMBL/GenBank/DDBJ databases">
        <title>Genome of Chryseobacterium formosense LMG 24722.</title>
        <authorList>
            <person name="Pipes S.E."/>
            <person name="Stropko S.J."/>
            <person name="Newman J.D."/>
        </authorList>
    </citation>
    <scope>NUCLEOTIDE SEQUENCE [LARGE SCALE GENOMIC DNA]</scope>
    <source>
        <strain evidence="2 3">LMG 24722</strain>
    </source>
</reference>
<dbReference type="InterPro" id="IPR011050">
    <property type="entry name" value="Pectin_lyase_fold/virulence"/>
</dbReference>
<dbReference type="OrthoDB" id="1521716at2"/>
<protein>
    <recommendedName>
        <fullName evidence="4">Multidrug transporter</fullName>
    </recommendedName>
</protein>
<sequence>MKKNTLKLLAAAFIMSTTAVVFHSCSDNDDEEIISTGIASDPNNFKGEVKSGETVTLDPTKVYKLTGSVMVKAGGTLVIPAGTRIEATGGTSAYITIEQDAKIFANGTASSPIVFTSPAATPGSWGGLVICGKAPINKGTTATAEVGNATYGGTNASDNSGIIKFVRIEYAGAIFTADKEFNGLSLFGVGNGTTIDNVSLINGSDDGIEFFGGTVNVSNIVSVSNEDDAFDWTEGWSGTATNIYTKRRANGVGNRGIEADNNSNDHNANPISNPTIKNATFIGGTTGEADALKLRVGTRGTFDNLVLSNWTTGINVENDASLTWFNGQNKITNVKFDAITTKASGKGNDPDGSGPLSGPTVTILANTYTENASATGAGNGVNTPTWATGWAGL</sequence>
<dbReference type="EMBL" id="JPRP01000001">
    <property type="protein sequence ID" value="KFF00159.1"/>
    <property type="molecule type" value="Genomic_DNA"/>
</dbReference>
<dbReference type="PANTHER" id="PTHR41339">
    <property type="entry name" value="LIPL48"/>
    <property type="match status" value="1"/>
</dbReference>
<evidence type="ECO:0000313" key="3">
    <source>
        <dbReference type="Proteomes" id="UP000028713"/>
    </source>
</evidence>
<evidence type="ECO:0000313" key="2">
    <source>
        <dbReference type="EMBL" id="KFF00159.1"/>
    </source>
</evidence>
<organism evidence="2 3">
    <name type="scientific">Chryseobacterium formosense</name>
    <dbReference type="NCBI Taxonomy" id="236814"/>
    <lineage>
        <taxon>Bacteria</taxon>
        <taxon>Pseudomonadati</taxon>
        <taxon>Bacteroidota</taxon>
        <taxon>Flavobacteriia</taxon>
        <taxon>Flavobacteriales</taxon>
        <taxon>Weeksellaceae</taxon>
        <taxon>Chryseobacterium group</taxon>
        <taxon>Chryseobacterium</taxon>
    </lineage>
</organism>
<accession>A0A085Z6U5</accession>
<dbReference type="AlphaFoldDB" id="A0A085Z6U5"/>
<keyword evidence="1" id="KW-0732">Signal</keyword>
<evidence type="ECO:0000256" key="1">
    <source>
        <dbReference type="SAM" id="SignalP"/>
    </source>
</evidence>
<gene>
    <name evidence="2" type="ORF">IX39_05730</name>
</gene>
<dbReference type="PANTHER" id="PTHR41339:SF1">
    <property type="entry name" value="SECRETED PROTEIN"/>
    <property type="match status" value="1"/>
</dbReference>
<dbReference type="eggNOG" id="COG5492">
    <property type="taxonomic scope" value="Bacteria"/>
</dbReference>